<keyword evidence="3" id="KW-1185">Reference proteome</keyword>
<gene>
    <name evidence="2" type="ORF">O181_111798</name>
</gene>
<comment type="caution">
    <text evidence="2">The sequence shown here is derived from an EMBL/GenBank/DDBJ whole genome shotgun (WGS) entry which is preliminary data.</text>
</comment>
<feature type="non-terminal residue" evidence="2">
    <location>
        <position position="1"/>
    </location>
</feature>
<reference evidence="2" key="1">
    <citation type="submission" date="2021-03" db="EMBL/GenBank/DDBJ databases">
        <title>Draft genome sequence of rust myrtle Austropuccinia psidii MF-1, a brazilian biotype.</title>
        <authorList>
            <person name="Quecine M.C."/>
            <person name="Pachon D.M.R."/>
            <person name="Bonatelli M.L."/>
            <person name="Correr F.H."/>
            <person name="Franceschini L.M."/>
            <person name="Leite T.F."/>
            <person name="Margarido G.R.A."/>
            <person name="Almeida C.A."/>
            <person name="Ferrarezi J.A."/>
            <person name="Labate C.A."/>
        </authorList>
    </citation>
    <scope>NUCLEOTIDE SEQUENCE</scope>
    <source>
        <strain evidence="2">MF-1</strain>
    </source>
</reference>
<feature type="region of interest" description="Disordered" evidence="1">
    <location>
        <begin position="1"/>
        <end position="66"/>
    </location>
</feature>
<protein>
    <submittedName>
        <fullName evidence="2">Uncharacterized protein</fullName>
    </submittedName>
</protein>
<evidence type="ECO:0000313" key="3">
    <source>
        <dbReference type="Proteomes" id="UP000765509"/>
    </source>
</evidence>
<dbReference type="EMBL" id="AVOT02089419">
    <property type="protein sequence ID" value="MBW0572083.1"/>
    <property type="molecule type" value="Genomic_DNA"/>
</dbReference>
<name>A0A9Q3K067_9BASI</name>
<organism evidence="2 3">
    <name type="scientific">Austropuccinia psidii MF-1</name>
    <dbReference type="NCBI Taxonomy" id="1389203"/>
    <lineage>
        <taxon>Eukaryota</taxon>
        <taxon>Fungi</taxon>
        <taxon>Dikarya</taxon>
        <taxon>Basidiomycota</taxon>
        <taxon>Pucciniomycotina</taxon>
        <taxon>Pucciniomycetes</taxon>
        <taxon>Pucciniales</taxon>
        <taxon>Sphaerophragmiaceae</taxon>
        <taxon>Austropuccinia</taxon>
    </lineage>
</organism>
<evidence type="ECO:0000313" key="2">
    <source>
        <dbReference type="EMBL" id="MBW0572083.1"/>
    </source>
</evidence>
<accession>A0A9Q3K067</accession>
<sequence length="66" mass="7176">FIPEIMSIQHSPPARQTRSQSKSQAVLTSTPRAPLDGTPAVSQLRTRMEGAAQSRKEGRGKQRSSS</sequence>
<proteinExistence type="predicted"/>
<evidence type="ECO:0000256" key="1">
    <source>
        <dbReference type="SAM" id="MobiDB-lite"/>
    </source>
</evidence>
<dbReference type="Proteomes" id="UP000765509">
    <property type="component" value="Unassembled WGS sequence"/>
</dbReference>
<dbReference type="AlphaFoldDB" id="A0A9Q3K067"/>
<feature type="compositionally biased region" description="Polar residues" evidence="1">
    <location>
        <begin position="8"/>
        <end position="31"/>
    </location>
</feature>